<evidence type="ECO:0000313" key="5">
    <source>
        <dbReference type="Proteomes" id="UP001518976"/>
    </source>
</evidence>
<feature type="compositionally biased region" description="Polar residues" evidence="1">
    <location>
        <begin position="54"/>
        <end position="69"/>
    </location>
</feature>
<dbReference type="RefSeq" id="WP_209263423.1">
    <property type="nucleotide sequence ID" value="NZ_JAFFZN010000002.1"/>
</dbReference>
<dbReference type="Gene3D" id="3.40.33.10">
    <property type="entry name" value="CAP"/>
    <property type="match status" value="1"/>
</dbReference>
<evidence type="ECO:0000313" key="4">
    <source>
        <dbReference type="EMBL" id="MBO8184637.1"/>
    </source>
</evidence>
<feature type="chain" id="PRO_5045245442" evidence="2">
    <location>
        <begin position="37"/>
        <end position="200"/>
    </location>
</feature>
<dbReference type="InterPro" id="IPR035940">
    <property type="entry name" value="CAP_sf"/>
</dbReference>
<evidence type="ECO:0000256" key="1">
    <source>
        <dbReference type="SAM" id="MobiDB-lite"/>
    </source>
</evidence>
<keyword evidence="5" id="KW-1185">Reference proteome</keyword>
<keyword evidence="2" id="KW-0732">Signal</keyword>
<sequence>MESAIRRRARRGAALWLALTLAAGTGWTAGAGPAHAEPPPVPPFRLPLPLLWHSSGSESPPPHTGNSHTGRPRTGSAKVLRLVNVERARAHCPRVTEHRALRRAAQRHSVRMARARQLSHTRPEHAGPGRRLAREGYRFGRVGENIARGQRSAAGVVRAWMRSPKHRATLTNCAFREAGVGVSSGPGGPWWALMLASKRR</sequence>
<evidence type="ECO:0000259" key="3">
    <source>
        <dbReference type="Pfam" id="PF00188"/>
    </source>
</evidence>
<proteinExistence type="predicted"/>
<dbReference type="Proteomes" id="UP001518976">
    <property type="component" value="Unassembled WGS sequence"/>
</dbReference>
<feature type="region of interest" description="Disordered" evidence="1">
    <location>
        <begin position="47"/>
        <end position="76"/>
    </location>
</feature>
<feature type="signal peptide" evidence="2">
    <location>
        <begin position="1"/>
        <end position="36"/>
    </location>
</feature>
<feature type="domain" description="SCP" evidence="3">
    <location>
        <begin position="80"/>
        <end position="188"/>
    </location>
</feature>
<gene>
    <name evidence="4" type="ORF">JW592_03975</name>
</gene>
<dbReference type="PANTHER" id="PTHR31157">
    <property type="entry name" value="SCP DOMAIN-CONTAINING PROTEIN"/>
    <property type="match status" value="1"/>
</dbReference>
<dbReference type="SUPFAM" id="SSF55797">
    <property type="entry name" value="PR-1-like"/>
    <property type="match status" value="1"/>
</dbReference>
<dbReference type="CDD" id="cd05379">
    <property type="entry name" value="CAP_bacterial"/>
    <property type="match status" value="1"/>
</dbReference>
<name>A0ABS3WNE9_9ACTN</name>
<dbReference type="Pfam" id="PF00188">
    <property type="entry name" value="CAP"/>
    <property type="match status" value="1"/>
</dbReference>
<organism evidence="4 5">
    <name type="scientific">Streptomyces spirodelae</name>
    <dbReference type="NCBI Taxonomy" id="2812904"/>
    <lineage>
        <taxon>Bacteria</taxon>
        <taxon>Bacillati</taxon>
        <taxon>Actinomycetota</taxon>
        <taxon>Actinomycetes</taxon>
        <taxon>Kitasatosporales</taxon>
        <taxon>Streptomycetaceae</taxon>
        <taxon>Streptomyces</taxon>
    </lineage>
</organism>
<dbReference type="PANTHER" id="PTHR31157:SF1">
    <property type="entry name" value="SCP DOMAIN-CONTAINING PROTEIN"/>
    <property type="match status" value="1"/>
</dbReference>
<dbReference type="InterPro" id="IPR014044">
    <property type="entry name" value="CAP_dom"/>
</dbReference>
<dbReference type="EMBL" id="JAFFZN010000002">
    <property type="protein sequence ID" value="MBO8184637.1"/>
    <property type="molecule type" value="Genomic_DNA"/>
</dbReference>
<reference evidence="4 5" key="1">
    <citation type="submission" date="2021-02" db="EMBL/GenBank/DDBJ databases">
        <title>Streptomyces spirodelae sp. nov., isolated from duckweed.</title>
        <authorList>
            <person name="Saimee Y."/>
            <person name="Duangmal K."/>
        </authorList>
    </citation>
    <scope>NUCLEOTIDE SEQUENCE [LARGE SCALE GENOMIC DNA]</scope>
    <source>
        <strain evidence="4 5">DW4-2</strain>
    </source>
</reference>
<protein>
    <submittedName>
        <fullName evidence="4">CAP domain-containing protein</fullName>
    </submittedName>
</protein>
<accession>A0ABS3WNE9</accession>
<comment type="caution">
    <text evidence="4">The sequence shown here is derived from an EMBL/GenBank/DDBJ whole genome shotgun (WGS) entry which is preliminary data.</text>
</comment>
<evidence type="ECO:0000256" key="2">
    <source>
        <dbReference type="SAM" id="SignalP"/>
    </source>
</evidence>